<feature type="region of interest" description="Disordered" evidence="1">
    <location>
        <begin position="1"/>
        <end position="59"/>
    </location>
</feature>
<dbReference type="EMBL" id="VKLS01000917">
    <property type="protein sequence ID" value="TSB17485.1"/>
    <property type="molecule type" value="Genomic_DNA"/>
</dbReference>
<feature type="compositionally biased region" description="Basic and acidic residues" evidence="1">
    <location>
        <begin position="40"/>
        <end position="57"/>
    </location>
</feature>
<evidence type="ECO:0000313" key="3">
    <source>
        <dbReference type="EMBL" id="TSB17485.1"/>
    </source>
</evidence>
<feature type="compositionally biased region" description="Basic and acidic residues" evidence="1">
    <location>
        <begin position="11"/>
        <end position="24"/>
    </location>
</feature>
<dbReference type="SUPFAM" id="SSF54534">
    <property type="entry name" value="FKBP-like"/>
    <property type="match status" value="1"/>
</dbReference>
<evidence type="ECO:0000256" key="1">
    <source>
        <dbReference type="SAM" id="MobiDB-lite"/>
    </source>
</evidence>
<dbReference type="AlphaFoldDB" id="A0A553XKJ6"/>
<dbReference type="Gene3D" id="3.10.50.30">
    <property type="entry name" value="Transcription elongation factor, GreA/GreB, C-terminal domain"/>
    <property type="match status" value="1"/>
</dbReference>
<evidence type="ECO:0000313" key="4">
    <source>
        <dbReference type="Proteomes" id="UP000320888"/>
    </source>
</evidence>
<dbReference type="RefSeq" id="WP_143944971.1">
    <property type="nucleotide sequence ID" value="NZ_VKLS01000917.1"/>
</dbReference>
<dbReference type="PIRSF" id="PIRSF006092">
    <property type="entry name" value="GreA_GreB"/>
    <property type="match status" value="1"/>
</dbReference>
<dbReference type="GO" id="GO:0032784">
    <property type="term" value="P:regulation of DNA-templated transcription elongation"/>
    <property type="evidence" value="ECO:0007669"/>
    <property type="project" value="InterPro"/>
</dbReference>
<keyword evidence="3" id="KW-0808">Transferase</keyword>
<sequence>MSQEPEPISAAERRALERDRDALRAARSADAPAPQDSDQAGDRGDAADQSERVDEATHVGVRLAEITLRLHEGERAGVPPVDAVGVGSTVTVRFPDGDRATLHLARLASDRDPTLVTADSPLGHALLGHEAGDRVEYATPDGRETVHLLSVGEPGPENGR</sequence>
<dbReference type="OrthoDB" id="3823115at2"/>
<evidence type="ECO:0000259" key="2">
    <source>
        <dbReference type="Pfam" id="PF01272"/>
    </source>
</evidence>
<proteinExistence type="predicted"/>
<accession>A0A553XKJ6</accession>
<dbReference type="InterPro" id="IPR001437">
    <property type="entry name" value="Tscrpt_elong_fac_GreA/B_C"/>
</dbReference>
<keyword evidence="3" id="KW-0418">Kinase</keyword>
<dbReference type="Pfam" id="PF01272">
    <property type="entry name" value="GreA_GreB"/>
    <property type="match status" value="1"/>
</dbReference>
<dbReference type="GO" id="GO:0016301">
    <property type="term" value="F:kinase activity"/>
    <property type="evidence" value="ECO:0007669"/>
    <property type="project" value="UniProtKB-KW"/>
</dbReference>
<feature type="domain" description="Transcription elongation factor GreA/GreB C-terminal" evidence="2">
    <location>
        <begin position="80"/>
        <end position="151"/>
    </location>
</feature>
<organism evidence="3 4">
    <name type="scientific">Streptomyces benahoarensis</name>
    <dbReference type="NCBI Taxonomy" id="2595054"/>
    <lineage>
        <taxon>Bacteria</taxon>
        <taxon>Bacillati</taxon>
        <taxon>Actinomycetota</taxon>
        <taxon>Actinomycetes</taxon>
        <taxon>Kitasatosporales</taxon>
        <taxon>Streptomycetaceae</taxon>
        <taxon>Streptomyces</taxon>
    </lineage>
</organism>
<name>A0A553XKJ6_9ACTN</name>
<dbReference type="InterPro" id="IPR036953">
    <property type="entry name" value="GreA/GreB_C_sf"/>
</dbReference>
<protein>
    <submittedName>
        <fullName evidence="3">Nucleoside diphosphate kinase regulator</fullName>
    </submittedName>
</protein>
<dbReference type="GO" id="GO:0003677">
    <property type="term" value="F:DNA binding"/>
    <property type="evidence" value="ECO:0007669"/>
    <property type="project" value="InterPro"/>
</dbReference>
<comment type="caution">
    <text evidence="3">The sequence shown here is derived from an EMBL/GenBank/DDBJ whole genome shotgun (WGS) entry which is preliminary data.</text>
</comment>
<dbReference type="Proteomes" id="UP000320888">
    <property type="component" value="Unassembled WGS sequence"/>
</dbReference>
<reference evidence="3 4" key="1">
    <citation type="submission" date="2019-07" db="EMBL/GenBank/DDBJ databases">
        <title>Draft genome for Streptomyces benahoarensis MZ03-48.</title>
        <authorList>
            <person name="Gonzalez-Pimentel J.L."/>
        </authorList>
    </citation>
    <scope>NUCLEOTIDE SEQUENCE [LARGE SCALE GENOMIC DNA]</scope>
    <source>
        <strain evidence="3 4">MZ03-48</strain>
    </source>
</reference>
<dbReference type="InterPro" id="IPR023459">
    <property type="entry name" value="Tscrpt_elong_fac_GreA/B_fam"/>
</dbReference>
<dbReference type="GO" id="GO:0070063">
    <property type="term" value="F:RNA polymerase binding"/>
    <property type="evidence" value="ECO:0007669"/>
    <property type="project" value="InterPro"/>
</dbReference>
<gene>
    <name evidence="3" type="ORF">FNZ23_30590</name>
</gene>
<feature type="compositionally biased region" description="Low complexity" evidence="1">
    <location>
        <begin position="25"/>
        <end position="38"/>
    </location>
</feature>
<keyword evidence="4" id="KW-1185">Reference proteome</keyword>